<dbReference type="Proteomes" id="UP000249340">
    <property type="component" value="Chromosome"/>
</dbReference>
<evidence type="ECO:0000313" key="4">
    <source>
        <dbReference type="Proteomes" id="UP000249340"/>
    </source>
</evidence>
<sequence length="1162" mass="117965">MPHHPCTAARSASYTALILILSVLLSLLLPTGAARAASAATTAAATTADTCAALPLAPFGDPGSAVGRPTIPAGESACFTFTADAPGLHRVLLNDQHNGTYAQVLDGESQLSCYDTEWGLQGWCRLPRAGVFTLKVVNRGWESEDAAVAVFPLAATAGCEPEIGTSWDGARVSGSASGPVAIDCHPFTGKAGERITVAIATARYGDAESWITDGTGARICPRFKEDDNDGCVLPGTGPFRVLTRVSWIEGGFPGAYTLTVRRLSDPVGCASVPVNGYGSAPTTVDPATGCKTFTIPAAGHYDVYEVQSGSRSPLAVYDRAGTTVCRTWASCALPAAGDYTVFTDHATLILDRAATTGCEPVQLGTYQGSFAAAGEIDCLTLPLPAGARMAALTALSGSAPRPAVTVVDAEGAGQCDGGDLSSGTCALTGKAPFRALVSTEDQNPATGSYRIALHRTDGAGNCPSIPAGDFTSATASARFSTGGGVFSHCLSIPADAHSAVENLQLQTVAGTSAASISVLDPGGEQVCRIVASLSTWTTCDLAPGVTHTVLVTGRDTPATYTLTRRDVTATAKGCTANPATPVGGPSTGGTPGAPGTLLCRQVTTGSAKDVLHLAVRDPLDTAYTLVYGADGNVPCGYRSGPCAATGSTRYQVLITVPANQKASATYRFDALRIGTAAGPAPECVKVPNVSYGYGPITGTLNEQHTAVCAALPTAYNDRFDMVISGTAGGGETTVPALYGSSLANGCMLSIPTGYQCAIREPRTTEVTPSILVLSLPEGASESSFSAELVCWSVRCGTEAVTVTSVSPTGGTTGGKATVKVTGTALHQDDRVEIGGFGRTVESTTTSVSADRKTLTAVLDLTGVPVGNWYLSVVTHNAWEYRFGSFTVTAAALENTAAPQITGTAKVGAKVTASTGSWTPAATSYSYQWKADGAAVKGATAAGYTVPASLLGKKLTVTVTAHRADSPNAAATSAAVTVAKGAAPKAGTAPRISGTAKVGAKVTAVSGSWSPAATSYSYQWKADGKAVKGATAAGYTIPAALLGKKLTVTVTAHRTGHADGTATTGAVKVAKGSAPKAVKQPAISGTAKVGRTLKAAHGSWTPSPSSYTYQWYANGKAITGATKSSLVLKAAQRGKRITVKVTARRTGHANGAATSKATSAVAR</sequence>
<protein>
    <submittedName>
        <fullName evidence="3">Uncharacterized protein</fullName>
    </submittedName>
</protein>
<keyword evidence="4" id="KW-1185">Reference proteome</keyword>
<name>A0A345SXN2_9ACTN</name>
<dbReference type="Gene3D" id="2.60.40.2700">
    <property type="match status" value="3"/>
</dbReference>
<evidence type="ECO:0000313" key="3">
    <source>
        <dbReference type="EMBL" id="AXI78487.1"/>
    </source>
</evidence>
<accession>A0A345SXN2</accession>
<feature type="region of interest" description="Disordered" evidence="1">
    <location>
        <begin position="1143"/>
        <end position="1162"/>
    </location>
</feature>
<feature type="compositionally biased region" description="Polar residues" evidence="1">
    <location>
        <begin position="1151"/>
        <end position="1162"/>
    </location>
</feature>
<evidence type="ECO:0000256" key="2">
    <source>
        <dbReference type="SAM" id="SignalP"/>
    </source>
</evidence>
<dbReference type="AlphaFoldDB" id="A0A345SXN2"/>
<feature type="chain" id="PRO_5016716561" evidence="2">
    <location>
        <begin position="37"/>
        <end position="1162"/>
    </location>
</feature>
<dbReference type="RefSeq" id="WP_111490075.1">
    <property type="nucleotide sequence ID" value="NZ_CP031264.1"/>
</dbReference>
<dbReference type="KEGG" id="stri:C7M71_014650"/>
<evidence type="ECO:0000256" key="1">
    <source>
        <dbReference type="SAM" id="MobiDB-lite"/>
    </source>
</evidence>
<gene>
    <name evidence="3" type="ORF">C7M71_014650</name>
</gene>
<feature type="signal peptide" evidence="2">
    <location>
        <begin position="1"/>
        <end position="36"/>
    </location>
</feature>
<reference evidence="4" key="1">
    <citation type="submission" date="2018-07" db="EMBL/GenBank/DDBJ databases">
        <title>Streptacidiphilus bronchialis DSM 106435 chromosome.</title>
        <authorList>
            <person name="Batra D."/>
            <person name="Gulvik C.A."/>
        </authorList>
    </citation>
    <scope>NUCLEOTIDE SEQUENCE [LARGE SCALE GENOMIC DNA]</scope>
    <source>
        <strain evidence="4">DSM 106435</strain>
    </source>
</reference>
<dbReference type="EMBL" id="CP031264">
    <property type="protein sequence ID" value="AXI78487.1"/>
    <property type="molecule type" value="Genomic_DNA"/>
</dbReference>
<keyword evidence="2" id="KW-0732">Signal</keyword>
<organism evidence="3 4">
    <name type="scientific">Peterkaempfera bronchialis</name>
    <dbReference type="NCBI Taxonomy" id="2126346"/>
    <lineage>
        <taxon>Bacteria</taxon>
        <taxon>Bacillati</taxon>
        <taxon>Actinomycetota</taxon>
        <taxon>Actinomycetes</taxon>
        <taxon>Kitasatosporales</taxon>
        <taxon>Streptomycetaceae</taxon>
        <taxon>Peterkaempfera</taxon>
    </lineage>
</organism>
<proteinExistence type="predicted"/>
<dbReference type="OrthoDB" id="226690at2"/>